<protein>
    <submittedName>
        <fullName evidence="2">DUF411 domain-containing protein</fullName>
    </submittedName>
</protein>
<evidence type="ECO:0000256" key="1">
    <source>
        <dbReference type="SAM" id="SignalP"/>
    </source>
</evidence>
<dbReference type="Pfam" id="PF04214">
    <property type="entry name" value="DUF411"/>
    <property type="match status" value="1"/>
</dbReference>
<dbReference type="InterPro" id="IPR007332">
    <property type="entry name" value="DUF411"/>
</dbReference>
<name>A0A370UE34_9GAMM</name>
<dbReference type="EMBL" id="QKRA01000001">
    <property type="protein sequence ID" value="RDL46046.1"/>
    <property type="molecule type" value="Genomic_DNA"/>
</dbReference>
<organism evidence="2 3">
    <name type="scientific">Marinomonas piezotolerans</name>
    <dbReference type="NCBI Taxonomy" id="2213058"/>
    <lineage>
        <taxon>Bacteria</taxon>
        <taxon>Pseudomonadati</taxon>
        <taxon>Pseudomonadota</taxon>
        <taxon>Gammaproteobacteria</taxon>
        <taxon>Oceanospirillales</taxon>
        <taxon>Oceanospirillaceae</taxon>
        <taxon>Marinomonas</taxon>
    </lineage>
</organism>
<dbReference type="AlphaFoldDB" id="A0A370UE34"/>
<gene>
    <name evidence="2" type="ORF">DN730_03110</name>
</gene>
<dbReference type="Proteomes" id="UP000254326">
    <property type="component" value="Unassembled WGS sequence"/>
</dbReference>
<proteinExistence type="predicted"/>
<keyword evidence="1" id="KW-0732">Signal</keyword>
<feature type="chain" id="PRO_5017083968" evidence="1">
    <location>
        <begin position="26"/>
        <end position="168"/>
    </location>
</feature>
<sequence length="168" mass="18439">MKTLITLVPTLILSMAVLFPKSVVAAENNAHLEIKTHSELQVYKSPTCGCCTGWVEHMNMHGHQTQIHHPKDLNQIKNESGIPTNARSCHTAISASGFIFEGHIPAKYIERFLANPPADAKGLIVPAMPVGSPGMEYNGQFMPYSVMQLNTDGTLNVYARVNDPEDQL</sequence>
<evidence type="ECO:0000313" key="2">
    <source>
        <dbReference type="EMBL" id="RDL46046.1"/>
    </source>
</evidence>
<keyword evidence="3" id="KW-1185">Reference proteome</keyword>
<dbReference type="OrthoDB" id="14727at2"/>
<feature type="signal peptide" evidence="1">
    <location>
        <begin position="1"/>
        <end position="25"/>
    </location>
</feature>
<reference evidence="2 3" key="1">
    <citation type="submission" date="2018-06" db="EMBL/GenBank/DDBJ databases">
        <title>Marinomonas sp. YLB-05 draft genome sequence.</title>
        <authorList>
            <person name="Yu L."/>
            <person name="Tang X."/>
        </authorList>
    </citation>
    <scope>NUCLEOTIDE SEQUENCE [LARGE SCALE GENOMIC DNA]</scope>
    <source>
        <strain evidence="2 3">YLB-05</strain>
    </source>
</reference>
<dbReference type="RefSeq" id="WP_115466632.1">
    <property type="nucleotide sequence ID" value="NZ_QKRA01000001.1"/>
</dbReference>
<evidence type="ECO:0000313" key="3">
    <source>
        <dbReference type="Proteomes" id="UP000254326"/>
    </source>
</evidence>
<comment type="caution">
    <text evidence="2">The sequence shown here is derived from an EMBL/GenBank/DDBJ whole genome shotgun (WGS) entry which is preliminary data.</text>
</comment>
<accession>A0A370UE34</accession>